<comment type="caution">
    <text evidence="1">The sequence shown here is derived from an EMBL/GenBank/DDBJ whole genome shotgun (WGS) entry which is preliminary data.</text>
</comment>
<evidence type="ECO:0000313" key="1">
    <source>
        <dbReference type="EMBL" id="ERT09866.1"/>
    </source>
</evidence>
<accession>U7QTV8</accession>
<dbReference type="Proteomes" id="UP000017127">
    <property type="component" value="Unassembled WGS sequence"/>
</dbReference>
<reference evidence="1 2" key="1">
    <citation type="journal article" date="2013" name="Front. Microbiol.">
        <title>Comparative genomic analyses of the cyanobacterium, Lyngbya aestuarii BL J, a powerful hydrogen producer.</title>
        <authorList>
            <person name="Kothari A."/>
            <person name="Vaughn M."/>
            <person name="Garcia-Pichel F."/>
        </authorList>
    </citation>
    <scope>NUCLEOTIDE SEQUENCE [LARGE SCALE GENOMIC DNA]</scope>
    <source>
        <strain evidence="1 2">BL J</strain>
    </source>
</reference>
<protein>
    <submittedName>
        <fullName evidence="1">Uncharacterized protein</fullName>
    </submittedName>
</protein>
<keyword evidence="2" id="KW-1185">Reference proteome</keyword>
<dbReference type="OrthoDB" id="539713at2"/>
<evidence type="ECO:0000313" key="2">
    <source>
        <dbReference type="Proteomes" id="UP000017127"/>
    </source>
</evidence>
<proteinExistence type="predicted"/>
<name>U7QTV8_9CYAN</name>
<sequence length="468" mass="54416">MGTASKYWKLVKLTSSGQRKISEIPSAQAFFQSALTEGATRTEVSDVAIQQKLTQWYREPKTLPDSHLSSTDAQLCLLCFISWEIEQTCLYLEAKFGTEHGFSRQDLFPLVLDESGEINPKNSSYQSLARQILESFDPQKSSLATWTNRRVKYHPELNTFLLERGIYMVSNWAILNDTRPKQLERILSEVYQLTPLEVQRSSQILSSYHNVYRRQRLQQRSSGFKRRCQPPTPEQYEQMANVLNAQYYLSIPTKMIAQNLQEIATQLRDYRIYSRGGQFPTQSLDSSNSEGLEQLTATEPTEDNDNTQAEFLEQYRQQFMSCLDLSLLEVVEQRLSKLKRRNPEKSEQFLKALSLFHCREESMGEIAKKLGLKAQYQVTRLLNLKEFRADVRQKLLIQLRDRILDFAKSYTDVQRLQTLDHQLDEALNEEIDKLMKEAESESHNSQESSTKSLFSQRLCEQIDCQFNC</sequence>
<gene>
    <name evidence="1" type="ORF">M595_0215</name>
</gene>
<dbReference type="AlphaFoldDB" id="U7QTV8"/>
<dbReference type="RefSeq" id="WP_023063928.1">
    <property type="nucleotide sequence ID" value="NZ_AUZM01000001.1"/>
</dbReference>
<dbReference type="EMBL" id="AUZM01000001">
    <property type="protein sequence ID" value="ERT09866.1"/>
    <property type="molecule type" value="Genomic_DNA"/>
</dbReference>
<organism evidence="1 2">
    <name type="scientific">Lyngbya aestuarii BL J</name>
    <dbReference type="NCBI Taxonomy" id="1348334"/>
    <lineage>
        <taxon>Bacteria</taxon>
        <taxon>Bacillati</taxon>
        <taxon>Cyanobacteriota</taxon>
        <taxon>Cyanophyceae</taxon>
        <taxon>Oscillatoriophycideae</taxon>
        <taxon>Oscillatoriales</taxon>
        <taxon>Microcoleaceae</taxon>
        <taxon>Lyngbya</taxon>
    </lineage>
</organism>
<dbReference type="PATRIC" id="fig|1348334.3.peg.212"/>